<dbReference type="STRING" id="97331.A0A436ZN98"/>
<feature type="chain" id="PRO_5019184319" description="Phosphatidylglycerol/phosphatidylinositol transfer protein" evidence="8">
    <location>
        <begin position="19"/>
        <end position="177"/>
    </location>
</feature>
<dbReference type="Gene3D" id="2.70.220.10">
    <property type="entry name" value="Ganglioside GM2 activator"/>
    <property type="match status" value="1"/>
</dbReference>
<dbReference type="GO" id="GO:0032366">
    <property type="term" value="P:intracellular sterol transport"/>
    <property type="evidence" value="ECO:0007669"/>
    <property type="project" value="InterPro"/>
</dbReference>
<dbReference type="PANTHER" id="PTHR11306">
    <property type="entry name" value="NIEMANN PICK TYPE C2 PROTEIN NPC2-RELATED"/>
    <property type="match status" value="1"/>
</dbReference>
<dbReference type="PANTHER" id="PTHR11306:SF0">
    <property type="entry name" value="PHOSPHATIDYLGLYCEROL_PHOSPHATIDYLINOSITOL TRANSFER PROTEIN"/>
    <property type="match status" value="1"/>
</dbReference>
<protein>
    <recommendedName>
        <fullName evidence="4">Phosphatidylglycerol/phosphatidylinositol transfer protein</fullName>
    </recommendedName>
</protein>
<evidence type="ECO:0000256" key="7">
    <source>
        <dbReference type="ARBA" id="ARBA00023055"/>
    </source>
</evidence>
<feature type="domain" description="MD-2-related lipid-recognition" evidence="9">
    <location>
        <begin position="47"/>
        <end position="172"/>
    </location>
</feature>
<dbReference type="EMBL" id="SAEB01000012">
    <property type="protein sequence ID" value="RVD80336.1"/>
    <property type="molecule type" value="Genomic_DNA"/>
</dbReference>
<evidence type="ECO:0000256" key="6">
    <source>
        <dbReference type="ARBA" id="ARBA00022729"/>
    </source>
</evidence>
<dbReference type="Proteomes" id="UP000283090">
    <property type="component" value="Unassembled WGS sequence"/>
</dbReference>
<evidence type="ECO:0000259" key="9">
    <source>
        <dbReference type="SMART" id="SM00737"/>
    </source>
</evidence>
<keyword evidence="6 8" id="KW-0732">Signal</keyword>
<evidence type="ECO:0000256" key="1">
    <source>
        <dbReference type="ARBA" id="ARBA00002053"/>
    </source>
</evidence>
<dbReference type="InterPro" id="IPR033917">
    <property type="entry name" value="ML_PG-PI_TP"/>
</dbReference>
<evidence type="ECO:0000256" key="3">
    <source>
        <dbReference type="ARBA" id="ARBA00011245"/>
    </source>
</evidence>
<dbReference type="RefSeq" id="XP_067485880.1">
    <property type="nucleotide sequence ID" value="XM_067637941.1"/>
</dbReference>
<evidence type="ECO:0000313" key="11">
    <source>
        <dbReference type="Proteomes" id="UP000283090"/>
    </source>
</evidence>
<keyword evidence="11" id="KW-1185">Reference proteome</keyword>
<evidence type="ECO:0000313" key="10">
    <source>
        <dbReference type="EMBL" id="RVD80336.1"/>
    </source>
</evidence>
<comment type="subunit">
    <text evidence="3">Monomer.</text>
</comment>
<organism evidence="10 11">
    <name type="scientific">Arthrobotrys flagrans</name>
    <name type="common">Nematode-trapping fungus</name>
    <name type="synonym">Trichothecium flagrans</name>
    <dbReference type="NCBI Taxonomy" id="97331"/>
    <lineage>
        <taxon>Eukaryota</taxon>
        <taxon>Fungi</taxon>
        <taxon>Dikarya</taxon>
        <taxon>Ascomycota</taxon>
        <taxon>Pezizomycotina</taxon>
        <taxon>Orbiliomycetes</taxon>
        <taxon>Orbiliales</taxon>
        <taxon>Orbiliaceae</taxon>
        <taxon>Arthrobotrys</taxon>
    </lineage>
</organism>
<dbReference type="InterPro" id="IPR039670">
    <property type="entry name" value="NPC2-like"/>
</dbReference>
<dbReference type="CDD" id="cd00917">
    <property type="entry name" value="PG-PI_TP"/>
    <property type="match status" value="1"/>
</dbReference>
<feature type="signal peptide" evidence="8">
    <location>
        <begin position="1"/>
        <end position="18"/>
    </location>
</feature>
<dbReference type="SUPFAM" id="SSF81296">
    <property type="entry name" value="E set domains"/>
    <property type="match status" value="1"/>
</dbReference>
<comment type="function">
    <text evidence="1">Catalyzes the intermembrane transfer of phosphatidylglycerol and phosphatidylinositol.</text>
</comment>
<dbReference type="VEuPathDB" id="FungiDB:DFL_008235"/>
<keyword evidence="5" id="KW-0813">Transport</keyword>
<accession>A0A436ZN98</accession>
<dbReference type="AlphaFoldDB" id="A0A436ZN98"/>
<sequence>MKFSNVVTLLAAATSASAFAIDLGQSPIGSFDEPVSWDTTIPGGSPIVHCSNPATDLVKIDRIYINPNPPAVGKTLHLEASGEVKRRIEEGAIMKVEVKLGYITLIKQTLDFCSNLEKANTTVNCPIEPGPLKVIKDQDLPKEIPPGKFKVTAELYTAQDDGDLITCLHAEVTFARK</sequence>
<dbReference type="GO" id="GO:0032934">
    <property type="term" value="F:sterol binding"/>
    <property type="evidence" value="ECO:0007669"/>
    <property type="project" value="InterPro"/>
</dbReference>
<comment type="caution">
    <text evidence="10">The sequence shown here is derived from an EMBL/GenBank/DDBJ whole genome shotgun (WGS) entry which is preliminary data.</text>
</comment>
<name>A0A436ZN98_ARTFL</name>
<evidence type="ECO:0000256" key="5">
    <source>
        <dbReference type="ARBA" id="ARBA00022448"/>
    </source>
</evidence>
<dbReference type="InterPro" id="IPR003172">
    <property type="entry name" value="ML_dom"/>
</dbReference>
<dbReference type="GeneID" id="93590546"/>
<comment type="similarity">
    <text evidence="2">Belongs to the NPC2 family.</text>
</comment>
<keyword evidence="7" id="KW-0445">Lipid transport</keyword>
<dbReference type="InterPro" id="IPR036846">
    <property type="entry name" value="GM2-AP_sf"/>
</dbReference>
<dbReference type="SMART" id="SM00737">
    <property type="entry name" value="ML"/>
    <property type="match status" value="1"/>
</dbReference>
<evidence type="ECO:0000256" key="8">
    <source>
        <dbReference type="SAM" id="SignalP"/>
    </source>
</evidence>
<evidence type="ECO:0000256" key="2">
    <source>
        <dbReference type="ARBA" id="ARBA00006370"/>
    </source>
</evidence>
<gene>
    <name evidence="10" type="ORF">DFL_008235</name>
</gene>
<proteinExistence type="inferred from homology"/>
<evidence type="ECO:0000256" key="4">
    <source>
        <dbReference type="ARBA" id="ARBA00016056"/>
    </source>
</evidence>
<dbReference type="OrthoDB" id="6409159at2759"/>
<reference evidence="10 11" key="1">
    <citation type="submission" date="2019-01" db="EMBL/GenBank/DDBJ databases">
        <title>Intercellular communication is required for trap formation in the nematode-trapping fungus Duddingtonia flagrans.</title>
        <authorList>
            <person name="Youssar L."/>
            <person name="Wernet V."/>
            <person name="Hensel N."/>
            <person name="Hildebrandt H.-G."/>
            <person name="Fischer R."/>
        </authorList>
    </citation>
    <scope>NUCLEOTIDE SEQUENCE [LARGE SCALE GENOMIC DNA]</scope>
    <source>
        <strain evidence="10 11">CBS H-5679</strain>
    </source>
</reference>
<dbReference type="Pfam" id="PF02221">
    <property type="entry name" value="E1_DerP2_DerF2"/>
    <property type="match status" value="1"/>
</dbReference>
<dbReference type="InterPro" id="IPR014756">
    <property type="entry name" value="Ig_E-set"/>
</dbReference>